<gene>
    <name evidence="1" type="ORF">E2C01_051038</name>
</gene>
<comment type="caution">
    <text evidence="1">The sequence shown here is derived from an EMBL/GenBank/DDBJ whole genome shotgun (WGS) entry which is preliminary data.</text>
</comment>
<evidence type="ECO:0000313" key="1">
    <source>
        <dbReference type="EMBL" id="MPC57066.1"/>
    </source>
</evidence>
<keyword evidence="2" id="KW-1185">Reference proteome</keyword>
<name>A0A5B7GHJ4_PORTR</name>
<sequence>MVENWEDSRAWAREQVKSFAPTSLPPPQPRLRCLLTSFPGIYRATVIFVTVHSVPSAVFAVPSVVCAVPSVVCSDFLLLCLSTPLTRDVTTLAGARAQCIASLSLSSNERRGPENA</sequence>
<dbReference type="EMBL" id="VSRR010014480">
    <property type="protein sequence ID" value="MPC57066.1"/>
    <property type="molecule type" value="Genomic_DNA"/>
</dbReference>
<protein>
    <submittedName>
        <fullName evidence="1">Uncharacterized protein</fullName>
    </submittedName>
</protein>
<proteinExistence type="predicted"/>
<evidence type="ECO:0000313" key="2">
    <source>
        <dbReference type="Proteomes" id="UP000324222"/>
    </source>
</evidence>
<reference evidence="1 2" key="1">
    <citation type="submission" date="2019-05" db="EMBL/GenBank/DDBJ databases">
        <title>Another draft genome of Portunus trituberculatus and its Hox gene families provides insights of decapod evolution.</title>
        <authorList>
            <person name="Jeong J.-H."/>
            <person name="Song I."/>
            <person name="Kim S."/>
            <person name="Choi T."/>
            <person name="Kim D."/>
            <person name="Ryu S."/>
            <person name="Kim W."/>
        </authorList>
    </citation>
    <scope>NUCLEOTIDE SEQUENCE [LARGE SCALE GENOMIC DNA]</scope>
    <source>
        <tissue evidence="1">Muscle</tissue>
    </source>
</reference>
<dbReference type="AlphaFoldDB" id="A0A5B7GHJ4"/>
<accession>A0A5B7GHJ4</accession>
<dbReference type="Proteomes" id="UP000324222">
    <property type="component" value="Unassembled WGS sequence"/>
</dbReference>
<organism evidence="1 2">
    <name type="scientific">Portunus trituberculatus</name>
    <name type="common">Swimming crab</name>
    <name type="synonym">Neptunus trituberculatus</name>
    <dbReference type="NCBI Taxonomy" id="210409"/>
    <lineage>
        <taxon>Eukaryota</taxon>
        <taxon>Metazoa</taxon>
        <taxon>Ecdysozoa</taxon>
        <taxon>Arthropoda</taxon>
        <taxon>Crustacea</taxon>
        <taxon>Multicrustacea</taxon>
        <taxon>Malacostraca</taxon>
        <taxon>Eumalacostraca</taxon>
        <taxon>Eucarida</taxon>
        <taxon>Decapoda</taxon>
        <taxon>Pleocyemata</taxon>
        <taxon>Brachyura</taxon>
        <taxon>Eubrachyura</taxon>
        <taxon>Portunoidea</taxon>
        <taxon>Portunidae</taxon>
        <taxon>Portuninae</taxon>
        <taxon>Portunus</taxon>
    </lineage>
</organism>